<dbReference type="Pfam" id="PF13622">
    <property type="entry name" value="4HBT_3"/>
    <property type="match status" value="1"/>
</dbReference>
<evidence type="ECO:0000256" key="4">
    <source>
        <dbReference type="ARBA" id="ARBA00023098"/>
    </source>
</evidence>
<dbReference type="RefSeq" id="WP_165231368.1">
    <property type="nucleotide sequence ID" value="NZ_CP049257.1"/>
</dbReference>
<dbReference type="Proteomes" id="UP000502996">
    <property type="component" value="Chromosome"/>
</dbReference>
<dbReference type="Pfam" id="PF20789">
    <property type="entry name" value="4HBT_3C"/>
    <property type="match status" value="1"/>
</dbReference>
<dbReference type="GO" id="GO:0047617">
    <property type="term" value="F:fatty acyl-CoA hydrolase activity"/>
    <property type="evidence" value="ECO:0007669"/>
    <property type="project" value="UniProtKB-EC"/>
</dbReference>
<evidence type="ECO:0000256" key="6">
    <source>
        <dbReference type="ARBA" id="ARBA00071120"/>
    </source>
</evidence>
<dbReference type="EMBL" id="CP049257">
    <property type="protein sequence ID" value="QIG42907.1"/>
    <property type="molecule type" value="Genomic_DNA"/>
</dbReference>
<keyword evidence="4" id="KW-0443">Lipid metabolism</keyword>
<feature type="domain" description="Acyl-CoA thioesterase-like N-terminal HotDog" evidence="8">
    <location>
        <begin position="31"/>
        <end position="108"/>
    </location>
</feature>
<evidence type="ECO:0000313" key="11">
    <source>
        <dbReference type="Proteomes" id="UP000502996"/>
    </source>
</evidence>
<evidence type="ECO:0000256" key="3">
    <source>
        <dbReference type="ARBA" id="ARBA00022801"/>
    </source>
</evidence>
<dbReference type="CDD" id="cd03445">
    <property type="entry name" value="Thioesterase_II_repeat2"/>
    <property type="match status" value="1"/>
</dbReference>
<evidence type="ECO:0000259" key="9">
    <source>
        <dbReference type="Pfam" id="PF20789"/>
    </source>
</evidence>
<comment type="catalytic activity">
    <reaction evidence="5">
        <text>a fatty acyl-CoA + H2O = a fatty acid + CoA + H(+)</text>
        <dbReference type="Rhea" id="RHEA:16781"/>
        <dbReference type="ChEBI" id="CHEBI:15377"/>
        <dbReference type="ChEBI" id="CHEBI:15378"/>
        <dbReference type="ChEBI" id="CHEBI:28868"/>
        <dbReference type="ChEBI" id="CHEBI:57287"/>
        <dbReference type="ChEBI" id="CHEBI:77636"/>
        <dbReference type="EC" id="3.1.2.20"/>
    </reaction>
    <physiologicalReaction direction="left-to-right" evidence="5">
        <dbReference type="Rhea" id="RHEA:16782"/>
    </physiologicalReaction>
</comment>
<reference evidence="10 11" key="1">
    <citation type="submission" date="2020-02" db="EMBL/GenBank/DDBJ databases">
        <title>Full genome sequence of Nocardioides sp. R-3366.</title>
        <authorList>
            <person name="Im W.-T."/>
        </authorList>
    </citation>
    <scope>NUCLEOTIDE SEQUENCE [LARGE SCALE GENOMIC DNA]</scope>
    <source>
        <strain evidence="10 11">R-3366</strain>
    </source>
</reference>
<dbReference type="InterPro" id="IPR042171">
    <property type="entry name" value="Acyl-CoA_hotdog"/>
</dbReference>
<name>A0A6G6WCM8_9ACTN</name>
<dbReference type="GO" id="GO:0006637">
    <property type="term" value="P:acyl-CoA metabolic process"/>
    <property type="evidence" value="ECO:0007669"/>
    <property type="project" value="InterPro"/>
</dbReference>
<evidence type="ECO:0000256" key="1">
    <source>
        <dbReference type="ARBA" id="ARBA00006538"/>
    </source>
</evidence>
<keyword evidence="11" id="KW-1185">Reference proteome</keyword>
<gene>
    <name evidence="10" type="ORF">G5V58_09130</name>
</gene>
<feature type="domain" description="Acyl-CoA thioesterase-like C-terminal" evidence="9">
    <location>
        <begin position="155"/>
        <end position="279"/>
    </location>
</feature>
<dbReference type="GO" id="GO:0009062">
    <property type="term" value="P:fatty acid catabolic process"/>
    <property type="evidence" value="ECO:0007669"/>
    <property type="project" value="TreeGrafter"/>
</dbReference>
<dbReference type="PANTHER" id="PTHR11066">
    <property type="entry name" value="ACYL-COA THIOESTERASE"/>
    <property type="match status" value="1"/>
</dbReference>
<dbReference type="SUPFAM" id="SSF54637">
    <property type="entry name" value="Thioesterase/thiol ester dehydrase-isomerase"/>
    <property type="match status" value="2"/>
</dbReference>
<dbReference type="InterPro" id="IPR029069">
    <property type="entry name" value="HotDog_dom_sf"/>
</dbReference>
<dbReference type="PANTHER" id="PTHR11066:SF34">
    <property type="entry name" value="ACYL-COENZYME A THIOESTERASE 8"/>
    <property type="match status" value="1"/>
</dbReference>
<dbReference type="FunFam" id="2.40.160.210:FF:000001">
    <property type="entry name" value="Acyl-CoA thioesterase II"/>
    <property type="match status" value="1"/>
</dbReference>
<comment type="subunit">
    <text evidence="2">Homotetramer.</text>
</comment>
<dbReference type="KEGG" id="nano:G5V58_09130"/>
<dbReference type="Gene3D" id="2.40.160.210">
    <property type="entry name" value="Acyl-CoA thioesterase, double hotdog domain"/>
    <property type="match status" value="1"/>
</dbReference>
<dbReference type="AlphaFoldDB" id="A0A6G6WCM8"/>
<keyword evidence="3" id="KW-0378">Hydrolase</keyword>
<protein>
    <recommendedName>
        <fullName evidence="6">Acyl-CoA thioesterase 2</fullName>
    </recommendedName>
    <alternativeName>
        <fullName evidence="7">Thioesterase II</fullName>
    </alternativeName>
</protein>
<accession>A0A6G6WCM8</accession>
<comment type="similarity">
    <text evidence="1">Belongs to the C/M/P thioester hydrolase family.</text>
</comment>
<evidence type="ECO:0000256" key="2">
    <source>
        <dbReference type="ARBA" id="ARBA00011881"/>
    </source>
</evidence>
<evidence type="ECO:0000256" key="7">
    <source>
        <dbReference type="ARBA" id="ARBA00079653"/>
    </source>
</evidence>
<evidence type="ECO:0000256" key="5">
    <source>
        <dbReference type="ARBA" id="ARBA00050943"/>
    </source>
</evidence>
<evidence type="ECO:0000313" key="10">
    <source>
        <dbReference type="EMBL" id="QIG42907.1"/>
    </source>
</evidence>
<dbReference type="InterPro" id="IPR049449">
    <property type="entry name" value="TesB_ACOT8-like_N"/>
</dbReference>
<dbReference type="InterPro" id="IPR003703">
    <property type="entry name" value="Acyl_CoA_thio"/>
</dbReference>
<proteinExistence type="inferred from homology"/>
<evidence type="ECO:0000259" key="8">
    <source>
        <dbReference type="Pfam" id="PF13622"/>
    </source>
</evidence>
<dbReference type="InterPro" id="IPR049450">
    <property type="entry name" value="ACOT8-like_C"/>
</dbReference>
<dbReference type="CDD" id="cd03444">
    <property type="entry name" value="Thioesterase_II_repeat1"/>
    <property type="match status" value="1"/>
</dbReference>
<organism evidence="10 11">
    <name type="scientific">Nocardioides anomalus</name>
    <dbReference type="NCBI Taxonomy" id="2712223"/>
    <lineage>
        <taxon>Bacteria</taxon>
        <taxon>Bacillati</taxon>
        <taxon>Actinomycetota</taxon>
        <taxon>Actinomycetes</taxon>
        <taxon>Propionibacteriales</taxon>
        <taxon>Nocardioidaceae</taxon>
        <taxon>Nocardioides</taxon>
    </lineage>
</organism>
<sequence>MTAEVDDLLTLLDLETLDDDLYRGAQPPSARARVYGGQVAAQALVAGTRSVDPEFVAHSFHSYFLLPGDYSVPIVFDVQRLRDGRSFLTRRVTARQHGRPIYHQTINFQRPEEGFDHQDVVPDVPGPEHGLDLVDLMRGRGNADADELGKEWGSLEVRFLGNSRHGLEPDPRHPSRAQMWVRFKEGLPENPVAHLAAFTYASDISLLGASLAVHDVNPAQAMMASLDHTLWFHRPFRADEWWLYDQWSPSAHGGRGLAIGYVYTAEGTLVATAAQEGVIRARRPRED</sequence>